<name>A0A2X2YIC1_9ACTO</name>
<keyword evidence="1" id="KW-0472">Membrane</keyword>
<dbReference type="PANTHER" id="PTHR24094">
    <property type="entry name" value="SECRETED PROTEIN"/>
    <property type="match status" value="1"/>
</dbReference>
<gene>
    <name evidence="3" type="ORF">NCTC11820_00073</name>
</gene>
<evidence type="ECO:0000313" key="3">
    <source>
        <dbReference type="EMBL" id="SQB63307.1"/>
    </source>
</evidence>
<reference evidence="3 4" key="1">
    <citation type="submission" date="2018-06" db="EMBL/GenBank/DDBJ databases">
        <authorList>
            <consortium name="Pathogen Informatics"/>
            <person name="Doyle S."/>
        </authorList>
    </citation>
    <scope>NUCLEOTIDE SEQUENCE [LARGE SCALE GENOMIC DNA]</scope>
    <source>
        <strain evidence="3 4">NCTC11820</strain>
    </source>
</reference>
<dbReference type="EMBL" id="UASJ01000001">
    <property type="protein sequence ID" value="SQB63307.1"/>
    <property type="molecule type" value="Genomic_DNA"/>
</dbReference>
<dbReference type="Proteomes" id="UP000250245">
    <property type="component" value="Unassembled WGS sequence"/>
</dbReference>
<sequence length="243" mass="26185">MSAFSNFESLKPIRRASVGDVVLIGCAALVWWALWPGAGPNLANFPTPGLRCPSSSTSGATIGGSLHELCALKVRKDAGPDGYQRDLFGAGWMDPDGNGCDTRADILARDFQSPRFGNSAKPCRLTGGTLHDPYTGKTMQFETPPGRKVQIDHVVALGNAWKSGAWAWTKAQREAYANDPSVLLAADGPANQQKSDASADAWMPSNRNFRCAYARQQIDIKYRWNLTVTAPEKAALLSALAKC</sequence>
<dbReference type="Pfam" id="PF07510">
    <property type="entry name" value="GmrSD_C"/>
    <property type="match status" value="1"/>
</dbReference>
<organism evidence="3 4">
    <name type="scientific">Mobiluncus curtisii</name>
    <dbReference type="NCBI Taxonomy" id="2051"/>
    <lineage>
        <taxon>Bacteria</taxon>
        <taxon>Bacillati</taxon>
        <taxon>Actinomycetota</taxon>
        <taxon>Actinomycetes</taxon>
        <taxon>Actinomycetales</taxon>
        <taxon>Actinomycetaceae</taxon>
        <taxon>Mobiluncus</taxon>
    </lineage>
</organism>
<accession>A0A2X2YIC1</accession>
<keyword evidence="1" id="KW-0812">Transmembrane</keyword>
<keyword evidence="1" id="KW-1133">Transmembrane helix</keyword>
<feature type="transmembrane region" description="Helical" evidence="1">
    <location>
        <begin position="21"/>
        <end position="38"/>
    </location>
</feature>
<dbReference type="InterPro" id="IPR011089">
    <property type="entry name" value="GmrSD_C"/>
</dbReference>
<dbReference type="AlphaFoldDB" id="A0A2X2YIC1"/>
<evidence type="ECO:0000256" key="1">
    <source>
        <dbReference type="SAM" id="Phobius"/>
    </source>
</evidence>
<protein>
    <submittedName>
        <fullName evidence="3">Domain of uncharacterized function (DUF1994)</fullName>
    </submittedName>
</protein>
<dbReference type="PANTHER" id="PTHR24094:SF15">
    <property type="entry name" value="AMP-DEPENDENT SYNTHETASE_LIGASE DOMAIN-CONTAINING PROTEIN-RELATED"/>
    <property type="match status" value="1"/>
</dbReference>
<evidence type="ECO:0000313" key="4">
    <source>
        <dbReference type="Proteomes" id="UP000250245"/>
    </source>
</evidence>
<dbReference type="GeneID" id="55564775"/>
<feature type="domain" description="GmrSD restriction endonucleases C-terminal" evidence="2">
    <location>
        <begin position="102"/>
        <end position="237"/>
    </location>
</feature>
<dbReference type="RefSeq" id="WP_236589749.1">
    <property type="nucleotide sequence ID" value="NZ_CAMYEK010000003.1"/>
</dbReference>
<proteinExistence type="predicted"/>
<evidence type="ECO:0000259" key="2">
    <source>
        <dbReference type="Pfam" id="PF07510"/>
    </source>
</evidence>